<keyword evidence="1" id="KW-0732">Signal</keyword>
<dbReference type="PANTHER" id="PTHR11311">
    <property type="entry name" value="SPONDIN"/>
    <property type="match status" value="1"/>
</dbReference>
<dbReference type="NCBIfam" id="NF038123">
    <property type="entry name" value="NF038123_dom"/>
    <property type="match status" value="1"/>
</dbReference>
<protein>
    <recommendedName>
        <fullName evidence="2">Spondin domain-containing protein</fullName>
    </recommendedName>
</protein>
<dbReference type="InterPro" id="IPR051418">
    <property type="entry name" value="Spondin/Thrombospondin_T1"/>
</dbReference>
<accession>A0A7S1BI99</accession>
<feature type="domain" description="Spondin" evidence="2">
    <location>
        <begin position="13"/>
        <end position="203"/>
    </location>
</feature>
<dbReference type="AlphaFoldDB" id="A0A7S1BI99"/>
<evidence type="ECO:0000313" key="3">
    <source>
        <dbReference type="EMBL" id="CAD8886114.1"/>
    </source>
</evidence>
<dbReference type="EMBL" id="HBFR01018318">
    <property type="protein sequence ID" value="CAD8886114.1"/>
    <property type="molecule type" value="Transcribed_RNA"/>
</dbReference>
<dbReference type="GO" id="GO:0031012">
    <property type="term" value="C:extracellular matrix"/>
    <property type="evidence" value="ECO:0007669"/>
    <property type="project" value="TreeGrafter"/>
</dbReference>
<gene>
    <name evidence="3" type="ORF">CHYS00102_LOCUS13312</name>
</gene>
<dbReference type="Pfam" id="PF06468">
    <property type="entry name" value="Spond_N"/>
    <property type="match status" value="1"/>
</dbReference>
<dbReference type="PROSITE" id="PS51020">
    <property type="entry name" value="SPONDIN"/>
    <property type="match status" value="1"/>
</dbReference>
<reference evidence="3" key="1">
    <citation type="submission" date="2021-01" db="EMBL/GenBank/DDBJ databases">
        <authorList>
            <person name="Corre E."/>
            <person name="Pelletier E."/>
            <person name="Niang G."/>
            <person name="Scheremetjew M."/>
            <person name="Finn R."/>
            <person name="Kale V."/>
            <person name="Holt S."/>
            <person name="Cochrane G."/>
            <person name="Meng A."/>
            <person name="Brown T."/>
            <person name="Cohen L."/>
        </authorList>
    </citation>
    <scope>NUCLEOTIDE SEQUENCE</scope>
    <source>
        <strain evidence="3">308</strain>
    </source>
</reference>
<evidence type="ECO:0000259" key="2">
    <source>
        <dbReference type="PROSITE" id="PS51020"/>
    </source>
</evidence>
<feature type="chain" id="PRO_5031275861" description="Spondin domain-containing protein" evidence="1">
    <location>
        <begin position="19"/>
        <end position="228"/>
    </location>
</feature>
<dbReference type="PANTHER" id="PTHR11311:SF15">
    <property type="entry name" value="SPONDIN-2"/>
    <property type="match status" value="1"/>
</dbReference>
<evidence type="ECO:0000256" key="1">
    <source>
        <dbReference type="SAM" id="SignalP"/>
    </source>
</evidence>
<dbReference type="Gene3D" id="2.60.40.2130">
    <property type="entry name" value="F-spondin domain"/>
    <property type="match status" value="1"/>
</dbReference>
<dbReference type="InterPro" id="IPR009465">
    <property type="entry name" value="Spondin_N"/>
</dbReference>
<name>A0A7S1BI99_9STRA</name>
<dbReference type="InterPro" id="IPR038678">
    <property type="entry name" value="Spondin_N_sf"/>
</dbReference>
<organism evidence="3">
    <name type="scientific">Corethron hystrix</name>
    <dbReference type="NCBI Taxonomy" id="216773"/>
    <lineage>
        <taxon>Eukaryota</taxon>
        <taxon>Sar</taxon>
        <taxon>Stramenopiles</taxon>
        <taxon>Ochrophyta</taxon>
        <taxon>Bacillariophyta</taxon>
        <taxon>Coscinodiscophyceae</taxon>
        <taxon>Corethrophycidae</taxon>
        <taxon>Corethrales</taxon>
        <taxon>Corethraceae</taxon>
        <taxon>Corethron</taxon>
    </lineage>
</organism>
<proteinExistence type="predicted"/>
<sequence>MKSFLAIAALVLTATASASKDEVIYKVTFKNKWNKNRHPKNYPSSAHWSPLVVASHSADYVMWHKETLASAGVKQVAETGATTKIDAELSNYKGMNKVHDTAKGSVFFPNDDTKKIRIKELGVSKDHPYVSAITMIAPSPDWITGLDSLKLTDDNGDWLEKVRVNVYPYDAGTDSGKTFEAKNVETNPQANIQMLSLQYIQDNSIEAFVDVDAKKVKPVAKFTLTMKK</sequence>
<dbReference type="GO" id="GO:0007155">
    <property type="term" value="P:cell adhesion"/>
    <property type="evidence" value="ECO:0007669"/>
    <property type="project" value="TreeGrafter"/>
</dbReference>
<feature type="signal peptide" evidence="1">
    <location>
        <begin position="1"/>
        <end position="18"/>
    </location>
</feature>